<dbReference type="GO" id="GO:0006888">
    <property type="term" value="P:endoplasmic reticulum to Golgi vesicle-mediated transport"/>
    <property type="evidence" value="ECO:0007669"/>
    <property type="project" value="TreeGrafter"/>
</dbReference>
<proteinExistence type="inferred from homology"/>
<evidence type="ECO:0000256" key="1">
    <source>
        <dbReference type="ARBA" id="ARBA00024205"/>
    </source>
</evidence>
<dbReference type="Proteomes" id="UP000279259">
    <property type="component" value="Unassembled WGS sequence"/>
</dbReference>
<feature type="region of interest" description="Disordered" evidence="2">
    <location>
        <begin position="157"/>
        <end position="176"/>
    </location>
</feature>
<dbReference type="PANTHER" id="PTHR46355">
    <property type="entry name" value="UPF0428 PROTEIN CXORF56"/>
    <property type="match status" value="1"/>
</dbReference>
<dbReference type="AlphaFoldDB" id="A0A427YQY9"/>
<dbReference type="Pfam" id="PF25809">
    <property type="entry name" value="STEEP1"/>
    <property type="match status" value="1"/>
</dbReference>
<dbReference type="OrthoDB" id="418131at2759"/>
<dbReference type="InterPro" id="IPR029704">
    <property type="entry name" value="STEEP-like"/>
</dbReference>
<gene>
    <name evidence="4" type="ORF">EHS25_007812</name>
</gene>
<dbReference type="STRING" id="1890683.A0A427YQY9"/>
<evidence type="ECO:0000259" key="3">
    <source>
        <dbReference type="Pfam" id="PF25809"/>
    </source>
</evidence>
<organism evidence="4 5">
    <name type="scientific">Saitozyma podzolica</name>
    <dbReference type="NCBI Taxonomy" id="1890683"/>
    <lineage>
        <taxon>Eukaryota</taxon>
        <taxon>Fungi</taxon>
        <taxon>Dikarya</taxon>
        <taxon>Basidiomycota</taxon>
        <taxon>Agaricomycotina</taxon>
        <taxon>Tremellomycetes</taxon>
        <taxon>Tremellales</taxon>
        <taxon>Trimorphomycetaceae</taxon>
        <taxon>Saitozyma</taxon>
    </lineage>
</organism>
<keyword evidence="5" id="KW-1185">Reference proteome</keyword>
<accession>A0A427YQY9</accession>
<sequence length="176" mass="18986">MPKVVTHAVVSSSEQAGLTASARAVLRSYYCLCGDFVLVIQGKLDRLPQRKTDGAYIIRSQPSSDGRIPARKFKLNAVPGQRCLIKRKGTQTLETRQLLNCGRCNSTVAYQSTPPPVGDAAFVYVLRGAITELQGRVPPDAFDGAEEYGVYDEDDLANELDDPNVARGLQAGPSGT</sequence>
<reference evidence="4 5" key="1">
    <citation type="submission" date="2018-11" db="EMBL/GenBank/DDBJ databases">
        <title>Genome sequence of Saitozyma podzolica DSM 27192.</title>
        <authorList>
            <person name="Aliyu H."/>
            <person name="Gorte O."/>
            <person name="Ochsenreither K."/>
        </authorList>
    </citation>
    <scope>NUCLEOTIDE SEQUENCE [LARGE SCALE GENOMIC DNA]</scope>
    <source>
        <strain evidence="4 5">DSM 27192</strain>
    </source>
</reference>
<comment type="caution">
    <text evidence="4">The sequence shown here is derived from an EMBL/GenBank/DDBJ whole genome shotgun (WGS) entry which is preliminary data.</text>
</comment>
<evidence type="ECO:0000256" key="2">
    <source>
        <dbReference type="SAM" id="MobiDB-lite"/>
    </source>
</evidence>
<comment type="similarity">
    <text evidence="1">Belongs to the STEEP1 family.</text>
</comment>
<dbReference type="EMBL" id="RSCD01000004">
    <property type="protein sequence ID" value="RSH93456.1"/>
    <property type="molecule type" value="Genomic_DNA"/>
</dbReference>
<dbReference type="InterPro" id="IPR057965">
    <property type="entry name" value="STEEP1_dom"/>
</dbReference>
<dbReference type="GO" id="GO:0090158">
    <property type="term" value="P:endoplasmic reticulum membrane organization"/>
    <property type="evidence" value="ECO:0007669"/>
    <property type="project" value="TreeGrafter"/>
</dbReference>
<name>A0A427YQY9_9TREE</name>
<dbReference type="PANTHER" id="PTHR46355:SF1">
    <property type="entry name" value="STING ER EXIT PROTEIN"/>
    <property type="match status" value="1"/>
</dbReference>
<protein>
    <recommendedName>
        <fullName evidence="3">STEEP1 domain-containing protein</fullName>
    </recommendedName>
</protein>
<evidence type="ECO:0000313" key="5">
    <source>
        <dbReference type="Proteomes" id="UP000279259"/>
    </source>
</evidence>
<evidence type="ECO:0000313" key="4">
    <source>
        <dbReference type="EMBL" id="RSH93456.1"/>
    </source>
</evidence>
<feature type="domain" description="STEEP1" evidence="3">
    <location>
        <begin position="22"/>
        <end position="139"/>
    </location>
</feature>
<dbReference type="GO" id="GO:0005737">
    <property type="term" value="C:cytoplasm"/>
    <property type="evidence" value="ECO:0007669"/>
    <property type="project" value="GOC"/>
</dbReference>